<gene>
    <name evidence="2" type="ORF">PGLA1383_LOCUS51726</name>
    <name evidence="3" type="ORF">PGLA2088_LOCUS19755</name>
</gene>
<comment type="caution">
    <text evidence="2">The sequence shown here is derived from an EMBL/GenBank/DDBJ whole genome shotgun (WGS) entry which is preliminary data.</text>
</comment>
<name>A0A813HEY9_POLGL</name>
<reference evidence="2" key="1">
    <citation type="submission" date="2021-02" db="EMBL/GenBank/DDBJ databases">
        <authorList>
            <person name="Dougan E. K."/>
            <person name="Rhodes N."/>
            <person name="Thang M."/>
            <person name="Chan C."/>
        </authorList>
    </citation>
    <scope>NUCLEOTIDE SEQUENCE</scope>
</reference>
<evidence type="ECO:0000313" key="2">
    <source>
        <dbReference type="EMBL" id="CAE8636224.1"/>
    </source>
</evidence>
<dbReference type="Proteomes" id="UP000654075">
    <property type="component" value="Unassembled WGS sequence"/>
</dbReference>
<feature type="compositionally biased region" description="Basic and acidic residues" evidence="1">
    <location>
        <begin position="150"/>
        <end position="189"/>
    </location>
</feature>
<dbReference type="AlphaFoldDB" id="A0A813HEY9"/>
<keyword evidence="4" id="KW-1185">Reference proteome</keyword>
<protein>
    <submittedName>
        <fullName evidence="2">Uncharacterized protein</fullName>
    </submittedName>
</protein>
<accession>A0A813HEY9</accession>
<feature type="region of interest" description="Disordered" evidence="1">
    <location>
        <begin position="1"/>
        <end position="192"/>
    </location>
</feature>
<evidence type="ECO:0000313" key="4">
    <source>
        <dbReference type="Proteomes" id="UP000654075"/>
    </source>
</evidence>
<dbReference type="EMBL" id="CAJNNV010031439">
    <property type="protein sequence ID" value="CAE8636224.1"/>
    <property type="molecule type" value="Genomic_DNA"/>
</dbReference>
<evidence type="ECO:0000256" key="1">
    <source>
        <dbReference type="SAM" id="MobiDB-lite"/>
    </source>
</evidence>
<sequence>MPSLGYPVPKPKPAPIARPSSDYEWSIQRREYGGDDKERRDEERQRDAEQRKMARESGMKADLGAAAMQWARVTESSTSSARKGGKSGKGEQNRKGDSGGKGLWSSWRSTTAPGNPGRTPPNAVGSRQNGWESRGGNQDQNSSTARTSHTWKDEAWSNQHWQKDHGTDAARSREKSAWNADEKASHEFDPALTPLKMPQELRRASAGLDDMALRRLLHENLSTGAWPKTSNPWIIDLSRNRLTDDGVAYLVSHLQKHGVQCEKLLLQATLLSAPNSSAAGCLRKAY</sequence>
<proteinExistence type="predicted"/>
<organism evidence="2 4">
    <name type="scientific">Polarella glacialis</name>
    <name type="common">Dinoflagellate</name>
    <dbReference type="NCBI Taxonomy" id="89957"/>
    <lineage>
        <taxon>Eukaryota</taxon>
        <taxon>Sar</taxon>
        <taxon>Alveolata</taxon>
        <taxon>Dinophyceae</taxon>
        <taxon>Suessiales</taxon>
        <taxon>Suessiaceae</taxon>
        <taxon>Polarella</taxon>
    </lineage>
</organism>
<dbReference type="EMBL" id="CAJNNW010025202">
    <property type="protein sequence ID" value="CAE8676180.1"/>
    <property type="molecule type" value="Genomic_DNA"/>
</dbReference>
<feature type="compositionally biased region" description="Polar residues" evidence="1">
    <location>
        <begin position="125"/>
        <end position="148"/>
    </location>
</feature>
<evidence type="ECO:0000313" key="3">
    <source>
        <dbReference type="EMBL" id="CAE8676180.1"/>
    </source>
</evidence>
<feature type="compositionally biased region" description="Basic and acidic residues" evidence="1">
    <location>
        <begin position="27"/>
        <end position="59"/>
    </location>
</feature>
<dbReference type="Proteomes" id="UP000626109">
    <property type="component" value="Unassembled WGS sequence"/>
</dbReference>
<feature type="compositionally biased region" description="Basic and acidic residues" evidence="1">
    <location>
        <begin position="88"/>
        <end position="98"/>
    </location>
</feature>